<accession>A0ABR8T0C1</accession>
<comment type="caution">
    <text evidence="1">The sequence shown here is derived from an EMBL/GenBank/DDBJ whole genome shotgun (WGS) entry which is preliminary data.</text>
</comment>
<keyword evidence="2" id="KW-1185">Reference proteome</keyword>
<dbReference type="Proteomes" id="UP000608071">
    <property type="component" value="Unassembled WGS sequence"/>
</dbReference>
<protein>
    <recommendedName>
        <fullName evidence="3">Catalase</fullName>
    </recommendedName>
</protein>
<proteinExistence type="predicted"/>
<dbReference type="EMBL" id="JACSQL010000006">
    <property type="protein sequence ID" value="MBD7969203.1"/>
    <property type="molecule type" value="Genomic_DNA"/>
</dbReference>
<dbReference type="InterPro" id="IPR043721">
    <property type="entry name" value="DUF5662"/>
</dbReference>
<gene>
    <name evidence="1" type="ORF">H9647_14090</name>
</gene>
<evidence type="ECO:0000313" key="2">
    <source>
        <dbReference type="Proteomes" id="UP000608071"/>
    </source>
</evidence>
<dbReference type="Pfam" id="PF18907">
    <property type="entry name" value="DUF5662"/>
    <property type="match status" value="1"/>
</dbReference>
<dbReference type="RefSeq" id="WP_191801364.1">
    <property type="nucleotide sequence ID" value="NZ_JACSQL010000006.1"/>
</dbReference>
<name>A0ABR8T0C1_9BACL</name>
<evidence type="ECO:0000313" key="1">
    <source>
        <dbReference type="EMBL" id="MBD7969203.1"/>
    </source>
</evidence>
<evidence type="ECO:0008006" key="3">
    <source>
        <dbReference type="Google" id="ProtNLM"/>
    </source>
</evidence>
<reference evidence="1 2" key="1">
    <citation type="submission" date="2020-08" db="EMBL/GenBank/DDBJ databases">
        <title>A Genomic Blueprint of the Chicken Gut Microbiome.</title>
        <authorList>
            <person name="Gilroy R."/>
            <person name="Ravi A."/>
            <person name="Getino M."/>
            <person name="Pursley I."/>
            <person name="Horton D.L."/>
            <person name="Alikhan N.-F."/>
            <person name="Baker D."/>
            <person name="Gharbi K."/>
            <person name="Hall N."/>
            <person name="Watson M."/>
            <person name="Adriaenssens E.M."/>
            <person name="Foster-Nyarko E."/>
            <person name="Jarju S."/>
            <person name="Secka A."/>
            <person name="Antonio M."/>
            <person name="Oren A."/>
            <person name="Chaudhuri R."/>
            <person name="La Ragione R.M."/>
            <person name="Hildebrand F."/>
            <person name="Pallen M.J."/>
        </authorList>
    </citation>
    <scope>NUCLEOTIDE SEQUENCE [LARGE SCALE GENOMIC DNA]</scope>
    <source>
        <strain evidence="1 2">Sa2BVA9</strain>
    </source>
</reference>
<sequence length="150" mass="18655">MFLVYWRYFLYVIDHKLNVLIECWKEGLYIEGIVHDMSKFSPKEFAPYARKFYSNQKNENIELAWRYAWLHHQNHNKHHWEYWIVNKDTKEALPMPKKYMIEMVCDWRSFSRKWGRKVKDSNLVERMVNSNNIILHPDTREELERFIKKK</sequence>
<organism evidence="1 2">
    <name type="scientific">Paenibacillus gallinarum</name>
    <dbReference type="NCBI Taxonomy" id="2762232"/>
    <lineage>
        <taxon>Bacteria</taxon>
        <taxon>Bacillati</taxon>
        <taxon>Bacillota</taxon>
        <taxon>Bacilli</taxon>
        <taxon>Bacillales</taxon>
        <taxon>Paenibacillaceae</taxon>
        <taxon>Paenibacillus</taxon>
    </lineage>
</organism>